<feature type="binding site" evidence="10">
    <location>
        <position position="69"/>
    </location>
    <ligand>
        <name>Na(+)</name>
        <dbReference type="ChEBI" id="CHEBI:29101"/>
        <note>structural</note>
    </ligand>
</feature>
<comment type="catalytic activity">
    <reaction evidence="8">
        <text>fluoride(in) = fluoride(out)</text>
        <dbReference type="Rhea" id="RHEA:76159"/>
        <dbReference type="ChEBI" id="CHEBI:17051"/>
    </reaction>
    <physiologicalReaction direction="left-to-right" evidence="8">
        <dbReference type="Rhea" id="RHEA:76160"/>
    </physiologicalReaction>
</comment>
<evidence type="ECO:0000256" key="1">
    <source>
        <dbReference type="ARBA" id="ARBA00004651"/>
    </source>
</evidence>
<keyword evidence="12" id="KW-1185">Reference proteome</keyword>
<dbReference type="PANTHER" id="PTHR28259">
    <property type="entry name" value="FLUORIDE EXPORT PROTEIN 1-RELATED"/>
    <property type="match status" value="1"/>
</dbReference>
<dbReference type="HAMAP" id="MF_00454">
    <property type="entry name" value="FluC"/>
    <property type="match status" value="1"/>
</dbReference>
<feature type="binding site" evidence="10">
    <location>
        <position position="72"/>
    </location>
    <ligand>
        <name>Na(+)</name>
        <dbReference type="ChEBI" id="CHEBI:29101"/>
        <note>structural</note>
    </ligand>
</feature>
<keyword evidence="3 10" id="KW-0812">Transmembrane</keyword>
<keyword evidence="10" id="KW-0813">Transport</keyword>
<evidence type="ECO:0000256" key="8">
    <source>
        <dbReference type="ARBA" id="ARBA00035585"/>
    </source>
</evidence>
<evidence type="ECO:0000256" key="2">
    <source>
        <dbReference type="ARBA" id="ARBA00022475"/>
    </source>
</evidence>
<dbReference type="RefSeq" id="WP_270158509.1">
    <property type="nucleotide sequence ID" value="NZ_JAPNNL010000166.1"/>
</dbReference>
<evidence type="ECO:0000256" key="3">
    <source>
        <dbReference type="ARBA" id="ARBA00022692"/>
    </source>
</evidence>
<feature type="transmembrane region" description="Helical" evidence="10">
    <location>
        <begin position="97"/>
        <end position="118"/>
    </location>
</feature>
<keyword evidence="6 10" id="KW-0407">Ion channel</keyword>
<comment type="caution">
    <text evidence="11">The sequence shown here is derived from an EMBL/GenBank/DDBJ whole genome shotgun (WGS) entry which is preliminary data.</text>
</comment>
<keyword evidence="5 10" id="KW-0472">Membrane</keyword>
<organism evidence="11 12">
    <name type="scientific">Nonomuraea corallina</name>
    <dbReference type="NCBI Taxonomy" id="2989783"/>
    <lineage>
        <taxon>Bacteria</taxon>
        <taxon>Bacillati</taxon>
        <taxon>Actinomycetota</taxon>
        <taxon>Actinomycetes</taxon>
        <taxon>Streptosporangiales</taxon>
        <taxon>Streptosporangiaceae</taxon>
        <taxon>Nonomuraea</taxon>
    </lineage>
</organism>
<sequence length="119" mass="11794">MTALLVVLGAAVGAPLRYVVDRAVRARHESMFPWGTLLVNVAGSALLGFLVALPVGPGWSALLGSGFCGALTTYSTLGYETVRLAEQGAGRHAVASAAANVALGLAAASAGMLTAGALA</sequence>
<reference evidence="11" key="1">
    <citation type="submission" date="2022-11" db="EMBL/GenBank/DDBJ databases">
        <title>Nonomuraea corallina sp. nov., a new species of the genus Nonomuraea isolated from sea side sediment in Thai sea.</title>
        <authorList>
            <person name="Ngamcharungchit C."/>
            <person name="Matsumoto A."/>
            <person name="Suriyachadkun C."/>
            <person name="Panbangred W."/>
            <person name="Inahashi Y."/>
            <person name="Intra B."/>
        </authorList>
    </citation>
    <scope>NUCLEOTIDE SEQUENCE</scope>
    <source>
        <strain evidence="11">MCN248</strain>
    </source>
</reference>
<evidence type="ECO:0000256" key="7">
    <source>
        <dbReference type="ARBA" id="ARBA00035120"/>
    </source>
</evidence>
<keyword evidence="10" id="KW-0406">Ion transport</keyword>
<comment type="function">
    <text evidence="9 10">Fluoride-specific ion channel. Important for reducing fluoride concentration in the cell, thus reducing its toxicity.</text>
</comment>
<proteinExistence type="inferred from homology"/>
<evidence type="ECO:0000256" key="6">
    <source>
        <dbReference type="ARBA" id="ARBA00023303"/>
    </source>
</evidence>
<gene>
    <name evidence="10" type="primary">fluC</name>
    <name evidence="10" type="synonym">crcB</name>
    <name evidence="11" type="ORF">OUY22_29740</name>
</gene>
<dbReference type="PANTHER" id="PTHR28259:SF1">
    <property type="entry name" value="FLUORIDE EXPORT PROTEIN 1-RELATED"/>
    <property type="match status" value="1"/>
</dbReference>
<evidence type="ECO:0000256" key="9">
    <source>
        <dbReference type="ARBA" id="ARBA00049940"/>
    </source>
</evidence>
<comment type="similarity">
    <text evidence="7 10">Belongs to the fluoride channel Fluc/FEX (TC 1.A.43) family.</text>
</comment>
<keyword evidence="4 10" id="KW-1133">Transmembrane helix</keyword>
<keyword evidence="10" id="KW-0915">Sodium</keyword>
<evidence type="ECO:0000256" key="5">
    <source>
        <dbReference type="ARBA" id="ARBA00023136"/>
    </source>
</evidence>
<comment type="activity regulation">
    <text evidence="10">Na(+) is not transported, but it plays an essential structural role and its presence is essential for fluoride channel function.</text>
</comment>
<comment type="subcellular location">
    <subcellularLocation>
        <location evidence="1 10">Cell membrane</location>
        <topology evidence="1 10">Multi-pass membrane protein</topology>
    </subcellularLocation>
</comment>
<dbReference type="Pfam" id="PF02537">
    <property type="entry name" value="CRCB"/>
    <property type="match status" value="1"/>
</dbReference>
<feature type="transmembrane region" description="Helical" evidence="10">
    <location>
        <begin position="32"/>
        <end position="52"/>
    </location>
</feature>
<keyword evidence="10" id="KW-0479">Metal-binding</keyword>
<accession>A0ABT4SKY9</accession>
<evidence type="ECO:0000256" key="4">
    <source>
        <dbReference type="ARBA" id="ARBA00022989"/>
    </source>
</evidence>
<dbReference type="Proteomes" id="UP001144036">
    <property type="component" value="Unassembled WGS sequence"/>
</dbReference>
<evidence type="ECO:0000313" key="12">
    <source>
        <dbReference type="Proteomes" id="UP001144036"/>
    </source>
</evidence>
<protein>
    <recommendedName>
        <fullName evidence="10">Fluoride-specific ion channel FluC</fullName>
    </recommendedName>
</protein>
<evidence type="ECO:0000313" key="11">
    <source>
        <dbReference type="EMBL" id="MDA0637610.1"/>
    </source>
</evidence>
<evidence type="ECO:0000256" key="10">
    <source>
        <dbReference type="HAMAP-Rule" id="MF_00454"/>
    </source>
</evidence>
<name>A0ABT4SKY9_9ACTN</name>
<dbReference type="EMBL" id="JAPNNL010000166">
    <property type="protein sequence ID" value="MDA0637610.1"/>
    <property type="molecule type" value="Genomic_DNA"/>
</dbReference>
<keyword evidence="2 10" id="KW-1003">Cell membrane</keyword>
<feature type="transmembrane region" description="Helical" evidence="10">
    <location>
        <begin position="59"/>
        <end position="77"/>
    </location>
</feature>
<dbReference type="InterPro" id="IPR003691">
    <property type="entry name" value="FluC"/>
</dbReference>